<dbReference type="Pfam" id="PF00613">
    <property type="entry name" value="PI3Ka"/>
    <property type="match status" value="1"/>
</dbReference>
<evidence type="ECO:0000259" key="5">
    <source>
        <dbReference type="PROSITE" id="PS50290"/>
    </source>
</evidence>
<feature type="domain" description="PI3K/PI4K catalytic" evidence="5">
    <location>
        <begin position="623"/>
        <end position="894"/>
    </location>
</feature>
<proteinExistence type="predicted"/>
<dbReference type="InterPro" id="IPR001263">
    <property type="entry name" value="PI3K_accessory_dom"/>
</dbReference>
<dbReference type="PANTHER" id="PTHR10048">
    <property type="entry name" value="PHOSPHATIDYLINOSITOL KINASE"/>
    <property type="match status" value="1"/>
</dbReference>
<feature type="domain" description="PI3K-RBD" evidence="7">
    <location>
        <begin position="69"/>
        <end position="162"/>
    </location>
</feature>
<dbReference type="GO" id="GO:0005886">
    <property type="term" value="C:plasma membrane"/>
    <property type="evidence" value="ECO:0007669"/>
    <property type="project" value="TreeGrafter"/>
</dbReference>
<dbReference type="InterPro" id="IPR035892">
    <property type="entry name" value="C2_domain_sf"/>
</dbReference>
<dbReference type="InterPro" id="IPR042236">
    <property type="entry name" value="PI3K_accessory_sf"/>
</dbReference>
<dbReference type="Gene3D" id="1.10.1070.11">
    <property type="entry name" value="Phosphatidylinositol 3-/4-kinase, catalytic domain"/>
    <property type="match status" value="1"/>
</dbReference>
<dbReference type="SMART" id="SM00145">
    <property type="entry name" value="PI3Ka"/>
    <property type="match status" value="1"/>
</dbReference>
<dbReference type="EMBL" id="MK500571">
    <property type="protein sequence ID" value="QBK92263.1"/>
    <property type="molecule type" value="Genomic_DNA"/>
</dbReference>
<keyword evidence="3 9" id="KW-0418">Kinase</keyword>
<feature type="domain" description="PIK helical" evidence="6">
    <location>
        <begin position="366"/>
        <end position="561"/>
    </location>
</feature>
<dbReference type="GO" id="GO:0005942">
    <property type="term" value="C:phosphatidylinositol 3-kinase complex"/>
    <property type="evidence" value="ECO:0007669"/>
    <property type="project" value="TreeGrafter"/>
</dbReference>
<dbReference type="PROSITE" id="PS51545">
    <property type="entry name" value="PIK_HELICAL"/>
    <property type="match status" value="1"/>
</dbReference>
<dbReference type="Gene3D" id="1.25.40.70">
    <property type="entry name" value="Phosphatidylinositol 3-kinase, accessory domain (PIK)"/>
    <property type="match status" value="1"/>
</dbReference>
<dbReference type="GO" id="GO:0035005">
    <property type="term" value="F:1-phosphatidylinositol-4-phosphate 3-kinase activity"/>
    <property type="evidence" value="ECO:0007669"/>
    <property type="project" value="TreeGrafter"/>
</dbReference>
<evidence type="ECO:0000259" key="8">
    <source>
        <dbReference type="PROSITE" id="PS51547"/>
    </source>
</evidence>
<keyword evidence="2" id="KW-0547">Nucleotide-binding</keyword>
<dbReference type="InterPro" id="IPR036940">
    <property type="entry name" value="PI3/4_kinase_cat_sf"/>
</dbReference>
<dbReference type="PROSITE" id="PS50290">
    <property type="entry name" value="PI3_4_KINASE_3"/>
    <property type="match status" value="1"/>
</dbReference>
<evidence type="ECO:0000259" key="6">
    <source>
        <dbReference type="PROSITE" id="PS51545"/>
    </source>
</evidence>
<evidence type="ECO:0000256" key="3">
    <source>
        <dbReference type="ARBA" id="ARBA00022777"/>
    </source>
</evidence>
<dbReference type="SUPFAM" id="SSF56112">
    <property type="entry name" value="Protein kinase-like (PK-like)"/>
    <property type="match status" value="1"/>
</dbReference>
<dbReference type="SMART" id="SM00146">
    <property type="entry name" value="PI3Kc"/>
    <property type="match status" value="1"/>
</dbReference>
<dbReference type="InterPro" id="IPR015433">
    <property type="entry name" value="PI3/4_kinase"/>
</dbReference>
<gene>
    <name evidence="9" type="ORF">LCPAC304_06100</name>
</gene>
<keyword evidence="1" id="KW-0808">Transferase</keyword>
<dbReference type="InterPro" id="IPR029071">
    <property type="entry name" value="Ubiquitin-like_domsf"/>
</dbReference>
<dbReference type="InterPro" id="IPR000341">
    <property type="entry name" value="PI3K_Ras-bd_dom"/>
</dbReference>
<dbReference type="GO" id="GO:0016477">
    <property type="term" value="P:cell migration"/>
    <property type="evidence" value="ECO:0007669"/>
    <property type="project" value="TreeGrafter"/>
</dbReference>
<dbReference type="PROSITE" id="PS51547">
    <property type="entry name" value="C2_PI3K"/>
    <property type="match status" value="1"/>
</dbReference>
<name>A0A481Z8M2_9VIRU</name>
<dbReference type="SUPFAM" id="SSF54236">
    <property type="entry name" value="Ubiquitin-like"/>
    <property type="match status" value="1"/>
</dbReference>
<dbReference type="Gene3D" id="3.30.1010.10">
    <property type="entry name" value="Phosphatidylinositol 3-kinase Catalytic Subunit, Chain A, domain 4"/>
    <property type="match status" value="1"/>
</dbReference>
<dbReference type="InterPro" id="IPR002420">
    <property type="entry name" value="PI3K-type_C2_dom"/>
</dbReference>
<dbReference type="Gene3D" id="2.60.40.150">
    <property type="entry name" value="C2 domain"/>
    <property type="match status" value="1"/>
</dbReference>
<dbReference type="GO" id="GO:0048015">
    <property type="term" value="P:phosphatidylinositol-mediated signaling"/>
    <property type="evidence" value="ECO:0007669"/>
    <property type="project" value="TreeGrafter"/>
</dbReference>
<evidence type="ECO:0000313" key="9">
    <source>
        <dbReference type="EMBL" id="QBK92263.1"/>
    </source>
</evidence>
<dbReference type="Pfam" id="PF00792">
    <property type="entry name" value="PI3K_C2"/>
    <property type="match status" value="1"/>
</dbReference>
<dbReference type="PANTHER" id="PTHR10048:SF14">
    <property type="entry name" value="LD28067P"/>
    <property type="match status" value="1"/>
</dbReference>
<dbReference type="InterPro" id="IPR000403">
    <property type="entry name" value="PI3/4_kinase_cat_dom"/>
</dbReference>
<protein>
    <submittedName>
        <fullName evidence="9">Phosphatidylinositol 3- and 4-kinase</fullName>
    </submittedName>
</protein>
<dbReference type="SUPFAM" id="SSF48371">
    <property type="entry name" value="ARM repeat"/>
    <property type="match status" value="1"/>
</dbReference>
<dbReference type="GO" id="GO:0043491">
    <property type="term" value="P:phosphatidylinositol 3-kinase/protein kinase B signal transduction"/>
    <property type="evidence" value="ECO:0007669"/>
    <property type="project" value="TreeGrafter"/>
</dbReference>
<dbReference type="PROSITE" id="PS51546">
    <property type="entry name" value="PI3K_RBD"/>
    <property type="match status" value="1"/>
</dbReference>
<keyword evidence="4" id="KW-0067">ATP-binding</keyword>
<evidence type="ECO:0000256" key="1">
    <source>
        <dbReference type="ARBA" id="ARBA00022679"/>
    </source>
</evidence>
<evidence type="ECO:0000256" key="4">
    <source>
        <dbReference type="ARBA" id="ARBA00022840"/>
    </source>
</evidence>
<evidence type="ECO:0000256" key="2">
    <source>
        <dbReference type="ARBA" id="ARBA00022741"/>
    </source>
</evidence>
<dbReference type="InterPro" id="IPR016024">
    <property type="entry name" value="ARM-type_fold"/>
</dbReference>
<dbReference type="Pfam" id="PF00454">
    <property type="entry name" value="PI3_PI4_kinase"/>
    <property type="match status" value="1"/>
</dbReference>
<organism evidence="9">
    <name type="scientific">Pithovirus LCPAC304</name>
    <dbReference type="NCBI Taxonomy" id="2506594"/>
    <lineage>
        <taxon>Viruses</taxon>
        <taxon>Pithoviruses</taxon>
    </lineage>
</organism>
<dbReference type="InterPro" id="IPR011009">
    <property type="entry name" value="Kinase-like_dom_sf"/>
</dbReference>
<dbReference type="Pfam" id="PF00794">
    <property type="entry name" value="PI3K_rbd"/>
    <property type="match status" value="1"/>
</dbReference>
<dbReference type="GO" id="GO:0005524">
    <property type="term" value="F:ATP binding"/>
    <property type="evidence" value="ECO:0007669"/>
    <property type="project" value="UniProtKB-KW"/>
</dbReference>
<evidence type="ECO:0000259" key="7">
    <source>
        <dbReference type="PROSITE" id="PS51546"/>
    </source>
</evidence>
<sequence length="910" mass="105640">MEKVHRMRLLDFSALGESTLYMDGVHVPPIHKEDGKYLREMAHHHYTVPKPEQNRAETTDFPLSKELKRCLFKVYLHYRGTTLLFTKCQQSTTIREIITRGLLQWEPMDLSCSWLKSDAQDYVLQLTTKKEYVCDATLPLYALVYVRNSISRGQKVEFTLLEKSALDSILLSQSSSETKELPIPFTCKTKEEIYIPSYQLKDPLVMCMHKIDVIPEQWMKEFTCYTSHEDIMFSIEIGIYHNAEELCEMIPYLYLKYEDIGKEVNREIGFPLSICELPRESYFRIRIGAKRENMGMTQKFVQTWIFMETALPVPIGWGDCSIYDFQGCLRTHRIRVPLHNGSVGSNMPMYLPFLNENEGHCCVTVSLKNAPLSMEKTSSTNVCFVDIPIHPHSSSRRLKIRERDWEKIRSGKASDTLFWKYRHHIRKKAPERLIPLLKSVNWSDKLHISEIHDLLSDYPMIYPFAGFEILALPISDISARAYAVRCLYSLSDKEIQSTIPQLIQSLKKDMYLSSLLSIFLLARAFANPNIGNTFYWYLSSEMDDPLFERRFRSMKQCYLESIGHTNRKGLFEVQNIFSKLIYIADQAQNHLTKDQLHSYLYEIPFLKHFYLPTSSKIEIKRIVVEECVVLHSKTKPLWLTFERMDGNYVYLILKIGDDIRVDVLALQMMNVLDSFWKKEGLDLHLQPYIALPMGKRVGLIQVASKSETTSTINWKHGGRGFASAFSKTSLKAYLYKNNSVEERARVFQNFALSCAGYCVFTYVFGVGDRHGDNILCTKQGNLFHIDFGYFLGERSKFFGISRETSCFVLTPNYINAMDTFFDSFVEMSCQGFVIARRYESTFSTLIELMLPCGEEVLTSTQVKYVKGTLEPWISEKEGKRKFYEIIRQSLQDKRTLLNDFAHLLATRSAK</sequence>
<feature type="domain" description="C2 PI3K-type" evidence="8">
    <location>
        <begin position="200"/>
        <end position="385"/>
    </location>
</feature>
<dbReference type="Gene3D" id="3.10.20.770">
    <property type="match status" value="1"/>
</dbReference>
<reference evidence="9" key="1">
    <citation type="journal article" date="2019" name="MBio">
        <title>Virus Genomes from Deep Sea Sediments Expand the Ocean Megavirome and Support Independent Origins of Viral Gigantism.</title>
        <authorList>
            <person name="Backstrom D."/>
            <person name="Yutin N."/>
            <person name="Jorgensen S.L."/>
            <person name="Dharamshi J."/>
            <person name="Homa F."/>
            <person name="Zaremba-Niedwiedzka K."/>
            <person name="Spang A."/>
            <person name="Wolf Y.I."/>
            <person name="Koonin E.V."/>
            <person name="Ettema T.J."/>
        </authorList>
    </citation>
    <scope>NUCLEOTIDE SEQUENCE</scope>
</reference>
<accession>A0A481Z8M2</accession>
<dbReference type="SUPFAM" id="SSF49562">
    <property type="entry name" value="C2 domain (Calcium/lipid-binding domain, CaLB)"/>
    <property type="match status" value="1"/>
</dbReference>
<dbReference type="GO" id="GO:0016303">
    <property type="term" value="F:1-phosphatidylinositol-3-kinase activity"/>
    <property type="evidence" value="ECO:0007669"/>
    <property type="project" value="TreeGrafter"/>
</dbReference>